<evidence type="ECO:0000313" key="2">
    <source>
        <dbReference type="Proteomes" id="UP000054485"/>
    </source>
</evidence>
<reference evidence="1 2" key="1">
    <citation type="submission" date="2014-04" db="EMBL/GenBank/DDBJ databases">
        <authorList>
            <consortium name="DOE Joint Genome Institute"/>
            <person name="Kuo A."/>
            <person name="Ruytinx J."/>
            <person name="Rineau F."/>
            <person name="Colpaert J."/>
            <person name="Kohler A."/>
            <person name="Nagy L.G."/>
            <person name="Floudas D."/>
            <person name="Copeland A."/>
            <person name="Barry K.W."/>
            <person name="Cichocki N."/>
            <person name="Veneault-Fourrey C."/>
            <person name="LaButti K."/>
            <person name="Lindquist E.A."/>
            <person name="Lipzen A."/>
            <person name="Lundell T."/>
            <person name="Morin E."/>
            <person name="Murat C."/>
            <person name="Sun H."/>
            <person name="Tunlid A."/>
            <person name="Henrissat B."/>
            <person name="Grigoriev I.V."/>
            <person name="Hibbett D.S."/>
            <person name="Martin F."/>
            <person name="Nordberg H.P."/>
            <person name="Cantor M.N."/>
            <person name="Hua S.X."/>
        </authorList>
    </citation>
    <scope>NUCLEOTIDE SEQUENCE [LARGE SCALE GENOMIC DNA]</scope>
    <source>
        <strain evidence="1 2">UH-Slu-Lm8-n1</strain>
    </source>
</reference>
<name>A0A0D0AI68_9AGAM</name>
<protein>
    <submittedName>
        <fullName evidence="1">Uncharacterized protein</fullName>
    </submittedName>
</protein>
<dbReference type="EMBL" id="KN836706">
    <property type="protein sequence ID" value="KIK31728.1"/>
    <property type="molecule type" value="Genomic_DNA"/>
</dbReference>
<keyword evidence="2" id="KW-1185">Reference proteome</keyword>
<dbReference type="HOGENOM" id="CLU_2689443_0_0_1"/>
<sequence>MILTQQVFSAVNVLTLQLFHVREPSNSSITEPLIIRAHSTDTKRCFKTFNSLPRYPRRAYASPSLAYIQAHIQL</sequence>
<dbReference type="AlphaFoldDB" id="A0A0D0AI68"/>
<evidence type="ECO:0000313" key="1">
    <source>
        <dbReference type="EMBL" id="KIK31728.1"/>
    </source>
</evidence>
<accession>A0A0D0AI68</accession>
<dbReference type="Proteomes" id="UP000054485">
    <property type="component" value="Unassembled WGS sequence"/>
</dbReference>
<proteinExistence type="predicted"/>
<reference evidence="2" key="2">
    <citation type="submission" date="2015-01" db="EMBL/GenBank/DDBJ databases">
        <title>Evolutionary Origins and Diversification of the Mycorrhizal Mutualists.</title>
        <authorList>
            <consortium name="DOE Joint Genome Institute"/>
            <consortium name="Mycorrhizal Genomics Consortium"/>
            <person name="Kohler A."/>
            <person name="Kuo A."/>
            <person name="Nagy L.G."/>
            <person name="Floudas D."/>
            <person name="Copeland A."/>
            <person name="Barry K.W."/>
            <person name="Cichocki N."/>
            <person name="Veneault-Fourrey C."/>
            <person name="LaButti K."/>
            <person name="Lindquist E.A."/>
            <person name="Lipzen A."/>
            <person name="Lundell T."/>
            <person name="Morin E."/>
            <person name="Murat C."/>
            <person name="Riley R."/>
            <person name="Ohm R."/>
            <person name="Sun H."/>
            <person name="Tunlid A."/>
            <person name="Henrissat B."/>
            <person name="Grigoriev I.V."/>
            <person name="Hibbett D.S."/>
            <person name="Martin F."/>
        </authorList>
    </citation>
    <scope>NUCLEOTIDE SEQUENCE [LARGE SCALE GENOMIC DNA]</scope>
    <source>
        <strain evidence="2">UH-Slu-Lm8-n1</strain>
    </source>
</reference>
<gene>
    <name evidence="1" type="ORF">CY34DRAFT_19630</name>
</gene>
<organism evidence="1 2">
    <name type="scientific">Suillus luteus UH-Slu-Lm8-n1</name>
    <dbReference type="NCBI Taxonomy" id="930992"/>
    <lineage>
        <taxon>Eukaryota</taxon>
        <taxon>Fungi</taxon>
        <taxon>Dikarya</taxon>
        <taxon>Basidiomycota</taxon>
        <taxon>Agaricomycotina</taxon>
        <taxon>Agaricomycetes</taxon>
        <taxon>Agaricomycetidae</taxon>
        <taxon>Boletales</taxon>
        <taxon>Suillineae</taxon>
        <taxon>Suillaceae</taxon>
        <taxon>Suillus</taxon>
    </lineage>
</organism>
<dbReference type="InParanoid" id="A0A0D0AI68"/>